<accession>A0A674EBC0</accession>
<reference evidence="1" key="2">
    <citation type="submission" date="2025-09" db="UniProtKB">
        <authorList>
            <consortium name="Ensembl"/>
        </authorList>
    </citation>
    <scope>IDENTIFICATION</scope>
</reference>
<dbReference type="GeneTree" id="ENSGT01050000245367"/>
<organism evidence="1 2">
    <name type="scientific">Salmo trutta</name>
    <name type="common">Brown trout</name>
    <dbReference type="NCBI Taxonomy" id="8032"/>
    <lineage>
        <taxon>Eukaryota</taxon>
        <taxon>Metazoa</taxon>
        <taxon>Chordata</taxon>
        <taxon>Craniata</taxon>
        <taxon>Vertebrata</taxon>
        <taxon>Euteleostomi</taxon>
        <taxon>Actinopterygii</taxon>
        <taxon>Neopterygii</taxon>
        <taxon>Teleostei</taxon>
        <taxon>Protacanthopterygii</taxon>
        <taxon>Salmoniformes</taxon>
        <taxon>Salmonidae</taxon>
        <taxon>Salmoninae</taxon>
        <taxon>Salmo</taxon>
    </lineage>
</organism>
<reference evidence="1" key="1">
    <citation type="submission" date="2025-08" db="UniProtKB">
        <authorList>
            <consortium name="Ensembl"/>
        </authorList>
    </citation>
    <scope>IDENTIFICATION</scope>
</reference>
<dbReference type="Ensembl" id="ENSSTUT00000112939.1">
    <property type="protein sequence ID" value="ENSSTUP00000105331.1"/>
    <property type="gene ID" value="ENSSTUG00000046989.1"/>
</dbReference>
<sequence length="134" mass="15657">VVVAIGSAIVRDVVVMKARTYCFPGAPVRDIDHQVPGAMEMHPNQLKDYFRGLIGRLKETGKWVLISGSLPTIECFSHLLSLHYWLKSYCSSMNLEYIENVYHFWERRQFYKSDGFHTRCWQVYKIEHTAMQSP</sequence>
<dbReference type="Gene3D" id="3.40.50.12690">
    <property type="match status" value="1"/>
</dbReference>
<keyword evidence="2" id="KW-1185">Reference proteome</keyword>
<dbReference type="OMA" id="PGAMEMH"/>
<proteinExistence type="predicted"/>
<dbReference type="InParanoid" id="A0A674EBC0"/>
<protein>
    <submittedName>
        <fullName evidence="1">Uncharacterized protein</fullName>
    </submittedName>
</protein>
<evidence type="ECO:0000313" key="1">
    <source>
        <dbReference type="Ensembl" id="ENSSTUP00000105331.1"/>
    </source>
</evidence>
<name>A0A674EBC0_SALTR</name>
<dbReference type="AlphaFoldDB" id="A0A674EBC0"/>
<evidence type="ECO:0000313" key="2">
    <source>
        <dbReference type="Proteomes" id="UP000472277"/>
    </source>
</evidence>
<dbReference type="Proteomes" id="UP000472277">
    <property type="component" value="Chromosome 37"/>
</dbReference>
<dbReference type="Gene3D" id="3.40.50.12700">
    <property type="match status" value="1"/>
</dbReference>